<dbReference type="AlphaFoldDB" id="A0A3L6TLG4"/>
<evidence type="ECO:0000256" key="1">
    <source>
        <dbReference type="SAM" id="MobiDB-lite"/>
    </source>
</evidence>
<proteinExistence type="predicted"/>
<dbReference type="OrthoDB" id="600399at2759"/>
<reference evidence="3" key="1">
    <citation type="journal article" date="2019" name="Nat. Commun.">
        <title>The genome of broomcorn millet.</title>
        <authorList>
            <person name="Zou C."/>
            <person name="Miki D."/>
            <person name="Li D."/>
            <person name="Tang Q."/>
            <person name="Xiao L."/>
            <person name="Rajput S."/>
            <person name="Deng P."/>
            <person name="Jia W."/>
            <person name="Huang R."/>
            <person name="Zhang M."/>
            <person name="Sun Y."/>
            <person name="Hu J."/>
            <person name="Fu X."/>
            <person name="Schnable P.S."/>
            <person name="Li F."/>
            <person name="Zhang H."/>
            <person name="Feng B."/>
            <person name="Zhu X."/>
            <person name="Liu R."/>
            <person name="Schnable J.C."/>
            <person name="Zhu J.-K."/>
            <person name="Zhang H."/>
        </authorList>
    </citation>
    <scope>NUCLEOTIDE SEQUENCE [LARGE SCALE GENOMIC DNA]</scope>
</reference>
<feature type="region of interest" description="Disordered" evidence="1">
    <location>
        <begin position="1"/>
        <end position="40"/>
    </location>
</feature>
<dbReference type="EMBL" id="PQIB02000001">
    <property type="protein sequence ID" value="RLN40351.1"/>
    <property type="molecule type" value="Genomic_DNA"/>
</dbReference>
<evidence type="ECO:0000313" key="2">
    <source>
        <dbReference type="EMBL" id="RLN40351.1"/>
    </source>
</evidence>
<dbReference type="STRING" id="4540.A0A3L6TLG4"/>
<feature type="compositionally biased region" description="Basic residues" evidence="1">
    <location>
        <begin position="11"/>
        <end position="21"/>
    </location>
</feature>
<accession>A0A3L6TLG4</accession>
<dbReference type="Proteomes" id="UP000275267">
    <property type="component" value="Unassembled WGS sequence"/>
</dbReference>
<keyword evidence="3" id="KW-1185">Reference proteome</keyword>
<gene>
    <name evidence="2" type="ORF">C2845_PM01G11380</name>
</gene>
<protein>
    <submittedName>
        <fullName evidence="2">Uncharacterized protein</fullName>
    </submittedName>
</protein>
<comment type="caution">
    <text evidence="2">The sequence shown here is derived from an EMBL/GenBank/DDBJ whole genome shotgun (WGS) entry which is preliminary data.</text>
</comment>
<name>A0A3L6TLG4_PANMI</name>
<organism evidence="2 3">
    <name type="scientific">Panicum miliaceum</name>
    <name type="common">Proso millet</name>
    <name type="synonym">Broomcorn millet</name>
    <dbReference type="NCBI Taxonomy" id="4540"/>
    <lineage>
        <taxon>Eukaryota</taxon>
        <taxon>Viridiplantae</taxon>
        <taxon>Streptophyta</taxon>
        <taxon>Embryophyta</taxon>
        <taxon>Tracheophyta</taxon>
        <taxon>Spermatophyta</taxon>
        <taxon>Magnoliopsida</taxon>
        <taxon>Liliopsida</taxon>
        <taxon>Poales</taxon>
        <taxon>Poaceae</taxon>
        <taxon>PACMAD clade</taxon>
        <taxon>Panicoideae</taxon>
        <taxon>Panicodae</taxon>
        <taxon>Paniceae</taxon>
        <taxon>Panicinae</taxon>
        <taxon>Panicum</taxon>
        <taxon>Panicum sect. Panicum</taxon>
    </lineage>
</organism>
<sequence>MSSTPACCQKIRSRGSPRRRQTGVQRWPAPAVRGTATGSTWRTSTLGCGFDEHTVPHMRRDGALLKLASMLKRHATDSMPDFELLDQPATPALENVASELVASGYLDKHGKLTEKGEHEAYDED</sequence>
<evidence type="ECO:0000313" key="3">
    <source>
        <dbReference type="Proteomes" id="UP000275267"/>
    </source>
</evidence>